<feature type="domain" description="Glycosyltransferase subfamily 4-like N-terminal" evidence="3">
    <location>
        <begin position="6"/>
        <end position="51"/>
    </location>
</feature>
<dbReference type="Pfam" id="PF13439">
    <property type="entry name" value="Glyco_transf_4"/>
    <property type="match status" value="1"/>
</dbReference>
<evidence type="ECO:0000259" key="3">
    <source>
        <dbReference type="Pfam" id="PF13439"/>
    </source>
</evidence>
<keyword evidence="1" id="KW-0808">Transferase</keyword>
<dbReference type="PANTHER" id="PTHR46401:SF2">
    <property type="entry name" value="GLYCOSYLTRANSFERASE WBBK-RELATED"/>
    <property type="match status" value="1"/>
</dbReference>
<name>X1LI75_9ZZZZ</name>
<accession>X1LI75</accession>
<evidence type="ECO:0008006" key="5">
    <source>
        <dbReference type="Google" id="ProtNLM"/>
    </source>
</evidence>
<dbReference type="CDD" id="cd03809">
    <property type="entry name" value="GT4_MtfB-like"/>
    <property type="match status" value="1"/>
</dbReference>
<sequence length="246" mass="27782">TEKILLKLDIKGIKRASHIIADSQNTRRDLIKYLKIPDDKISVIYCGVDHSIFKPYNVKPSNKPYILYVGSERPRKNLGRLFEAFAELKGEFPELKLVKIGVGGRSEEFRRDTIKELDSLGISRDITFVDWTSQLDLAHYYSSAQLLAYPSLYEGFGLPPLEAMACGCPVVTSNTSSLPEVLGKAGIMVNPYDIHALAQAMRQVLTDSRLRDNMIRKGLEQAKRFSWEKTAEQTQEVYNKVAKLGL</sequence>
<gene>
    <name evidence="4" type="ORF">S06H3_31006</name>
</gene>
<dbReference type="FunFam" id="3.40.50.2000:FF:000119">
    <property type="entry name" value="Glycosyl transferase group 1"/>
    <property type="match status" value="1"/>
</dbReference>
<comment type="caution">
    <text evidence="4">The sequence shown here is derived from an EMBL/GenBank/DDBJ whole genome shotgun (WGS) entry which is preliminary data.</text>
</comment>
<dbReference type="Gene3D" id="3.40.50.2000">
    <property type="entry name" value="Glycogen Phosphorylase B"/>
    <property type="match status" value="2"/>
</dbReference>
<evidence type="ECO:0000313" key="4">
    <source>
        <dbReference type="EMBL" id="GAI19052.1"/>
    </source>
</evidence>
<reference evidence="4" key="1">
    <citation type="journal article" date="2014" name="Front. Microbiol.">
        <title>High frequency of phylogenetically diverse reductive dehalogenase-homologous genes in deep subseafloor sedimentary metagenomes.</title>
        <authorList>
            <person name="Kawai M."/>
            <person name="Futagami T."/>
            <person name="Toyoda A."/>
            <person name="Takaki Y."/>
            <person name="Nishi S."/>
            <person name="Hori S."/>
            <person name="Arai W."/>
            <person name="Tsubouchi T."/>
            <person name="Morono Y."/>
            <person name="Uchiyama I."/>
            <person name="Ito T."/>
            <person name="Fujiyama A."/>
            <person name="Inagaki F."/>
            <person name="Takami H."/>
        </authorList>
    </citation>
    <scope>NUCLEOTIDE SEQUENCE</scope>
    <source>
        <strain evidence="4">Expedition CK06-06</strain>
    </source>
</reference>
<dbReference type="EMBL" id="BARV01018317">
    <property type="protein sequence ID" value="GAI19052.1"/>
    <property type="molecule type" value="Genomic_DNA"/>
</dbReference>
<feature type="non-terminal residue" evidence="4">
    <location>
        <position position="1"/>
    </location>
</feature>
<evidence type="ECO:0000256" key="1">
    <source>
        <dbReference type="ARBA" id="ARBA00022679"/>
    </source>
</evidence>
<dbReference type="PANTHER" id="PTHR46401">
    <property type="entry name" value="GLYCOSYLTRANSFERASE WBBK-RELATED"/>
    <property type="match status" value="1"/>
</dbReference>
<feature type="domain" description="Glycosyl transferase family 1" evidence="2">
    <location>
        <begin position="57"/>
        <end position="218"/>
    </location>
</feature>
<evidence type="ECO:0000259" key="2">
    <source>
        <dbReference type="Pfam" id="PF00534"/>
    </source>
</evidence>
<dbReference type="AlphaFoldDB" id="X1LI75"/>
<dbReference type="Pfam" id="PF00534">
    <property type="entry name" value="Glycos_transf_1"/>
    <property type="match status" value="1"/>
</dbReference>
<dbReference type="GO" id="GO:0009103">
    <property type="term" value="P:lipopolysaccharide biosynthetic process"/>
    <property type="evidence" value="ECO:0007669"/>
    <property type="project" value="TreeGrafter"/>
</dbReference>
<dbReference type="InterPro" id="IPR001296">
    <property type="entry name" value="Glyco_trans_1"/>
</dbReference>
<dbReference type="InterPro" id="IPR028098">
    <property type="entry name" value="Glyco_trans_4-like_N"/>
</dbReference>
<dbReference type="GO" id="GO:0016757">
    <property type="term" value="F:glycosyltransferase activity"/>
    <property type="evidence" value="ECO:0007669"/>
    <property type="project" value="InterPro"/>
</dbReference>
<proteinExistence type="predicted"/>
<dbReference type="SUPFAM" id="SSF53756">
    <property type="entry name" value="UDP-Glycosyltransferase/glycogen phosphorylase"/>
    <property type="match status" value="1"/>
</dbReference>
<protein>
    <recommendedName>
        <fullName evidence="5">Glycosyl transferase family 1 domain-containing protein</fullName>
    </recommendedName>
</protein>
<organism evidence="4">
    <name type="scientific">marine sediment metagenome</name>
    <dbReference type="NCBI Taxonomy" id="412755"/>
    <lineage>
        <taxon>unclassified sequences</taxon>
        <taxon>metagenomes</taxon>
        <taxon>ecological metagenomes</taxon>
    </lineage>
</organism>